<dbReference type="InterPro" id="IPR011013">
    <property type="entry name" value="Gal_mutarotase_sf_dom"/>
</dbReference>
<accession>A0A060BS69</accession>
<organism evidence="2">
    <name type="scientific">uncultured Vibrio sp</name>
    <dbReference type="NCBI Taxonomy" id="114054"/>
    <lineage>
        <taxon>Bacteria</taxon>
        <taxon>Pseudomonadati</taxon>
        <taxon>Pseudomonadota</taxon>
        <taxon>Gammaproteobacteria</taxon>
        <taxon>Vibrionales</taxon>
        <taxon>Vibrionaceae</taxon>
        <taxon>Vibrio</taxon>
        <taxon>environmental samples</taxon>
    </lineage>
</organism>
<evidence type="ECO:0000313" key="2">
    <source>
        <dbReference type="EMBL" id="AIA85512.1"/>
    </source>
</evidence>
<dbReference type="InterPro" id="IPR014718">
    <property type="entry name" value="GH-type_carb-bd"/>
</dbReference>
<protein>
    <submittedName>
        <fullName evidence="2">CAZy families PL8 protein</fullName>
    </submittedName>
</protein>
<proteinExistence type="predicted"/>
<dbReference type="EMBL" id="KF118251">
    <property type="protein sequence ID" value="AIA85512.1"/>
    <property type="molecule type" value="Genomic_DNA"/>
</dbReference>
<dbReference type="GO" id="GO:0030246">
    <property type="term" value="F:carbohydrate binding"/>
    <property type="evidence" value="ECO:0007669"/>
    <property type="project" value="InterPro"/>
</dbReference>
<dbReference type="GO" id="GO:0005975">
    <property type="term" value="P:carbohydrate metabolic process"/>
    <property type="evidence" value="ECO:0007669"/>
    <property type="project" value="InterPro"/>
</dbReference>
<name>A0A060BS69_9VIBR</name>
<dbReference type="Pfam" id="PF02278">
    <property type="entry name" value="Lyase_8"/>
    <property type="match status" value="1"/>
</dbReference>
<dbReference type="AlphaFoldDB" id="A0A060BS69"/>
<dbReference type="GO" id="GO:0016829">
    <property type="term" value="F:lyase activity"/>
    <property type="evidence" value="ECO:0007669"/>
    <property type="project" value="InterPro"/>
</dbReference>
<feature type="non-terminal residue" evidence="2">
    <location>
        <position position="1"/>
    </location>
</feature>
<reference evidence="2" key="1">
    <citation type="journal article" date="2013" name="Environ. Microbiol.">
        <title>Seasonally variable intestinal metagenomes of the red palm weevil (Rhynchophorus ferrugineus).</title>
        <authorList>
            <person name="Jia S."/>
            <person name="Zhang X."/>
            <person name="Zhang G."/>
            <person name="Yin A."/>
            <person name="Zhang S."/>
            <person name="Li F."/>
            <person name="Wang L."/>
            <person name="Zhao D."/>
            <person name="Yun Q."/>
            <person name="Tala"/>
            <person name="Wang J."/>
            <person name="Sun G."/>
            <person name="Baabdullah M."/>
            <person name="Yu X."/>
            <person name="Hu S."/>
            <person name="Al-Mssallem I.S."/>
            <person name="Yu J."/>
        </authorList>
    </citation>
    <scope>NUCLEOTIDE SEQUENCE</scope>
</reference>
<feature type="domain" description="Polysaccharide lyase family 8 central" evidence="1">
    <location>
        <begin position="1"/>
        <end position="127"/>
    </location>
</feature>
<dbReference type="SUPFAM" id="SSF74650">
    <property type="entry name" value="Galactose mutarotase-like"/>
    <property type="match status" value="1"/>
</dbReference>
<dbReference type="InterPro" id="IPR003159">
    <property type="entry name" value="Lyase_8_central_dom"/>
</dbReference>
<dbReference type="GO" id="GO:0005576">
    <property type="term" value="C:extracellular region"/>
    <property type="evidence" value="ECO:0007669"/>
    <property type="project" value="InterPro"/>
</dbReference>
<evidence type="ECO:0000259" key="1">
    <source>
        <dbReference type="Pfam" id="PF02278"/>
    </source>
</evidence>
<sequence length="132" mass="14077">GVSDGELGFCSMDFDNGEVAAKKSYFFFGPEMIAVGSGIRSDSDAPVVTTAAQYRSDETVQNLENGQLTGSGDFAVRLLGGNCAEITVDSSEKEGNWKRVTDALPGKPVKARLFTCTLNHGVKPKTAPTRIR</sequence>
<dbReference type="Gene3D" id="2.70.98.10">
    <property type="match status" value="1"/>
</dbReference>